<feature type="transmembrane region" description="Helical" evidence="1">
    <location>
        <begin position="50"/>
        <end position="72"/>
    </location>
</feature>
<name>A0A2D3I5A6_9VIRU</name>
<organism evidence="2">
    <name type="scientific">White spot syndrome virus</name>
    <dbReference type="NCBI Taxonomy" id="342409"/>
    <lineage>
        <taxon>Viruses</taxon>
        <taxon>Viruses incertae sedis</taxon>
        <taxon>Naldaviricetes</taxon>
        <taxon>Nimaviridae</taxon>
        <taxon>Whispovirus</taxon>
    </lineage>
</organism>
<keyword evidence="1" id="KW-1133">Transmembrane helix</keyword>
<sequence>MVKSTRGSLWRELTVLEAITSLSSPPSSMWEIFLLLKLMAVWIGSLKMGLVFFTIVALSPTFPYLISISSLIKNKSDKMTTPMKKINITALLLLRTFFSSFSFIMADISGLYIDMVIYWIK</sequence>
<accession>A0A2D3I5A6</accession>
<keyword evidence="1" id="KW-0812">Transmembrane</keyword>
<dbReference type="EMBL" id="MF768985">
    <property type="protein sequence ID" value="ATU83564.1"/>
    <property type="molecule type" value="Genomic_DNA"/>
</dbReference>
<proteinExistence type="predicted"/>
<keyword evidence="1" id="KW-0472">Membrane</keyword>
<reference evidence="2" key="1">
    <citation type="journal article" date="2018" name="Aquaculture">
        <title>Complete genome sequence of a white spot syndrome virus associated with a disease incursion in Australia.</title>
        <authorList>
            <person name="Oakey J."/>
            <person name="Smith C.S."/>
        </authorList>
    </citation>
    <scope>NUCLEOTIDE SEQUENCE [LARGE SCALE GENOMIC DNA]</scope>
    <source>
        <strain evidence="2">WSSV-AU</strain>
    </source>
</reference>
<feature type="transmembrane region" description="Helical" evidence="1">
    <location>
        <begin position="92"/>
        <end position="120"/>
    </location>
</feature>
<dbReference type="Proteomes" id="UP000267516">
    <property type="component" value="Segment"/>
</dbReference>
<evidence type="ECO:0000313" key="2">
    <source>
        <dbReference type="EMBL" id="ATU83564.1"/>
    </source>
</evidence>
<protein>
    <submittedName>
        <fullName evidence="2">ORF1150</fullName>
    </submittedName>
</protein>
<evidence type="ECO:0000256" key="1">
    <source>
        <dbReference type="SAM" id="Phobius"/>
    </source>
</evidence>